<dbReference type="RefSeq" id="WP_045959310.1">
    <property type="nucleotide sequence ID" value="NZ_FO704551.1"/>
</dbReference>
<dbReference type="EMBL" id="FO704551">
    <property type="protein sequence ID" value="CDG22383.1"/>
    <property type="molecule type" value="Genomic_DNA"/>
</dbReference>
<evidence type="ECO:0000256" key="2">
    <source>
        <dbReference type="ARBA" id="ARBA00010145"/>
    </source>
</evidence>
<dbReference type="STRING" id="1354304.XPG1_2731"/>
<name>A0A068R5A0_9GAMM</name>
<feature type="transmembrane region" description="Helical" evidence="8">
    <location>
        <begin position="6"/>
        <end position="25"/>
    </location>
</feature>
<evidence type="ECO:0000256" key="7">
    <source>
        <dbReference type="ARBA" id="ARBA00023136"/>
    </source>
</evidence>
<protein>
    <recommendedName>
        <fullName evidence="11">Permease</fullName>
    </recommendedName>
</protein>
<gene>
    <name evidence="9" type="ORF">XPG1_2731</name>
</gene>
<comment type="similarity">
    <text evidence="2">Belongs to the auxin efflux carrier (TC 2.A.69) family.</text>
</comment>
<evidence type="ECO:0000256" key="5">
    <source>
        <dbReference type="ARBA" id="ARBA00022692"/>
    </source>
</evidence>
<dbReference type="InterPro" id="IPR038770">
    <property type="entry name" value="Na+/solute_symporter_sf"/>
</dbReference>
<feature type="transmembrane region" description="Helical" evidence="8">
    <location>
        <begin position="63"/>
        <end position="83"/>
    </location>
</feature>
<evidence type="ECO:0000256" key="8">
    <source>
        <dbReference type="SAM" id="Phobius"/>
    </source>
</evidence>
<feature type="transmembrane region" description="Helical" evidence="8">
    <location>
        <begin position="159"/>
        <end position="180"/>
    </location>
</feature>
<proteinExistence type="inferred from homology"/>
<accession>A0A068R5A0</accession>
<feature type="transmembrane region" description="Helical" evidence="8">
    <location>
        <begin position="252"/>
        <end position="271"/>
    </location>
</feature>
<dbReference type="KEGG" id="xpo:XPG1_2731"/>
<evidence type="ECO:0000256" key="3">
    <source>
        <dbReference type="ARBA" id="ARBA00022448"/>
    </source>
</evidence>
<keyword evidence="6 8" id="KW-1133">Transmembrane helix</keyword>
<dbReference type="PANTHER" id="PTHR36838:SF4">
    <property type="entry name" value="AUXIN EFFLUX CARRIER FAMILY PROTEIN"/>
    <property type="match status" value="1"/>
</dbReference>
<reference evidence="9 10" key="1">
    <citation type="submission" date="2013-07" db="EMBL/GenBank/DDBJ databases">
        <authorList>
            <person name="Genoscope - CEA"/>
        </authorList>
    </citation>
    <scope>NUCLEOTIDE SEQUENCE [LARGE SCALE GENOMIC DNA]</scope>
    <source>
        <strain evidence="9 10">G6</strain>
    </source>
</reference>
<dbReference type="AlphaFoldDB" id="A0A068R5A0"/>
<keyword evidence="3" id="KW-0813">Transport</keyword>
<dbReference type="Pfam" id="PF03547">
    <property type="entry name" value="Mem_trans"/>
    <property type="match status" value="1"/>
</dbReference>
<keyword evidence="4" id="KW-1003">Cell membrane</keyword>
<evidence type="ECO:0000313" key="9">
    <source>
        <dbReference type="EMBL" id="CDG22383.1"/>
    </source>
</evidence>
<feature type="transmembrane region" description="Helical" evidence="8">
    <location>
        <begin position="192"/>
        <end position="215"/>
    </location>
</feature>
<dbReference type="PANTHER" id="PTHR36838">
    <property type="entry name" value="AUXIN EFFLUX CARRIER FAMILY PROTEIN"/>
    <property type="match status" value="1"/>
</dbReference>
<evidence type="ECO:0000256" key="4">
    <source>
        <dbReference type="ARBA" id="ARBA00022475"/>
    </source>
</evidence>
<dbReference type="GO" id="GO:0005886">
    <property type="term" value="C:plasma membrane"/>
    <property type="evidence" value="ECO:0007669"/>
    <property type="project" value="UniProtKB-SubCell"/>
</dbReference>
<comment type="subcellular location">
    <subcellularLocation>
        <location evidence="1">Cell membrane</location>
        <topology evidence="1">Multi-pass membrane protein</topology>
    </subcellularLocation>
</comment>
<dbReference type="HOGENOM" id="CLU_056175_3_1_6"/>
<feature type="transmembrane region" description="Helical" evidence="8">
    <location>
        <begin position="37"/>
        <end position="57"/>
    </location>
</feature>
<organism evidence="9 10">
    <name type="scientific">Xenorhabdus poinarii G6</name>
    <dbReference type="NCBI Taxonomy" id="1354304"/>
    <lineage>
        <taxon>Bacteria</taxon>
        <taxon>Pseudomonadati</taxon>
        <taxon>Pseudomonadota</taxon>
        <taxon>Gammaproteobacteria</taxon>
        <taxon>Enterobacterales</taxon>
        <taxon>Morganellaceae</taxon>
        <taxon>Xenorhabdus</taxon>
    </lineage>
</organism>
<dbReference type="Gene3D" id="1.20.1530.20">
    <property type="match status" value="1"/>
</dbReference>
<feature type="transmembrane region" description="Helical" evidence="8">
    <location>
        <begin position="283"/>
        <end position="303"/>
    </location>
</feature>
<sequence>MLNVFLSILPIFLLIVIGFLSKLYIKDVKVFWGFSDKFVYYLFFPALLILDISEANFSGADNFHPIMATIISTIIIALIIFIVKFFVKIPPALFTSIFQGGIRYNSYVFIALSQSLFGSEGVALSGFFVAYMIILTNIMSVLVMNHYGTGSKKNLSSAVLALAKNPLIIGAVLGVVMNILNIHITGALKQLFLYLANAATPLSLMSVGAGLIISMHIHQMISIFYTTLLKLVAMPLITIALVKYFGASGLPASIAILYSAVPCAGNAYILARQMGGNHEVMASIITWTTLLSIITLSLMLGSVTV</sequence>
<evidence type="ECO:0008006" key="11">
    <source>
        <dbReference type="Google" id="ProtNLM"/>
    </source>
</evidence>
<keyword evidence="5 8" id="KW-0812">Transmembrane</keyword>
<dbReference type="InterPro" id="IPR004776">
    <property type="entry name" value="Mem_transp_PIN-like"/>
</dbReference>
<keyword evidence="7 8" id="KW-0472">Membrane</keyword>
<evidence type="ECO:0000256" key="6">
    <source>
        <dbReference type="ARBA" id="ARBA00022989"/>
    </source>
</evidence>
<dbReference type="OrthoDB" id="9805563at2"/>
<evidence type="ECO:0000256" key="1">
    <source>
        <dbReference type="ARBA" id="ARBA00004651"/>
    </source>
</evidence>
<dbReference type="GO" id="GO:0055085">
    <property type="term" value="P:transmembrane transport"/>
    <property type="evidence" value="ECO:0007669"/>
    <property type="project" value="InterPro"/>
</dbReference>
<evidence type="ECO:0000313" key="10">
    <source>
        <dbReference type="Proteomes" id="UP000032735"/>
    </source>
</evidence>
<feature type="transmembrane region" description="Helical" evidence="8">
    <location>
        <begin position="227"/>
        <end position="246"/>
    </location>
</feature>
<dbReference type="Proteomes" id="UP000032735">
    <property type="component" value="Chromosome"/>
</dbReference>
<keyword evidence="10" id="KW-1185">Reference proteome</keyword>
<feature type="transmembrane region" description="Helical" evidence="8">
    <location>
        <begin position="128"/>
        <end position="147"/>
    </location>
</feature>